<feature type="transmembrane region" description="Helical" evidence="6">
    <location>
        <begin position="85"/>
        <end position="104"/>
    </location>
</feature>
<dbReference type="InterPro" id="IPR036259">
    <property type="entry name" value="MFS_trans_sf"/>
</dbReference>
<dbReference type="Pfam" id="PF07690">
    <property type="entry name" value="MFS_1"/>
    <property type="match status" value="1"/>
</dbReference>
<dbReference type="PANTHER" id="PTHR43124">
    <property type="entry name" value="PURINE EFFLUX PUMP PBUE"/>
    <property type="match status" value="1"/>
</dbReference>
<dbReference type="GO" id="GO:0022857">
    <property type="term" value="F:transmembrane transporter activity"/>
    <property type="evidence" value="ECO:0007669"/>
    <property type="project" value="InterPro"/>
</dbReference>
<feature type="transmembrane region" description="Helical" evidence="6">
    <location>
        <begin position="344"/>
        <end position="366"/>
    </location>
</feature>
<feature type="transmembrane region" description="Helical" evidence="6">
    <location>
        <begin position="372"/>
        <end position="391"/>
    </location>
</feature>
<gene>
    <name evidence="8" type="ORF">E4M00_02090</name>
</gene>
<feature type="transmembrane region" description="Helical" evidence="6">
    <location>
        <begin position="257"/>
        <end position="277"/>
    </location>
</feature>
<accession>A0A4Y9R7A4</accession>
<feature type="transmembrane region" description="Helical" evidence="6">
    <location>
        <begin position="171"/>
        <end position="193"/>
    </location>
</feature>
<reference evidence="8 9" key="1">
    <citation type="journal article" date="2018" name="J. Microbiol.">
        <title>Leifsonia flava sp. nov., a novel actinobacterium isolated from the rhizosphere of Aquilegia viridiflora.</title>
        <authorList>
            <person name="Cai Y."/>
            <person name="Tao W.Z."/>
            <person name="Ma Y.J."/>
            <person name="Cheng J."/>
            <person name="Zhang M.Y."/>
            <person name="Zhang Y.X."/>
        </authorList>
    </citation>
    <scope>NUCLEOTIDE SEQUENCE [LARGE SCALE GENOMIC DNA]</scope>
    <source>
        <strain evidence="8 9">SYP-B2174</strain>
    </source>
</reference>
<feature type="transmembrane region" description="Helical" evidence="6">
    <location>
        <begin position="12"/>
        <end position="33"/>
    </location>
</feature>
<dbReference type="Proteomes" id="UP000298127">
    <property type="component" value="Unassembled WGS sequence"/>
</dbReference>
<feature type="transmembrane region" description="Helical" evidence="6">
    <location>
        <begin position="110"/>
        <end position="131"/>
    </location>
</feature>
<evidence type="ECO:0000313" key="8">
    <source>
        <dbReference type="EMBL" id="TFW00009.1"/>
    </source>
</evidence>
<dbReference type="SUPFAM" id="SSF103473">
    <property type="entry name" value="MFS general substrate transporter"/>
    <property type="match status" value="1"/>
</dbReference>
<feature type="transmembrane region" description="Helical" evidence="6">
    <location>
        <begin position="309"/>
        <end position="332"/>
    </location>
</feature>
<evidence type="ECO:0000256" key="5">
    <source>
        <dbReference type="ARBA" id="ARBA00023136"/>
    </source>
</evidence>
<name>A0A4Y9R7A4_9MICO</name>
<evidence type="ECO:0000256" key="6">
    <source>
        <dbReference type="SAM" id="Phobius"/>
    </source>
</evidence>
<feature type="transmembrane region" description="Helical" evidence="6">
    <location>
        <begin position="284"/>
        <end position="303"/>
    </location>
</feature>
<feature type="transmembrane region" description="Helical" evidence="6">
    <location>
        <begin position="53"/>
        <end position="73"/>
    </location>
</feature>
<organism evidence="8 9">
    <name type="scientific">Orlajensenia leifsoniae</name>
    <dbReference type="NCBI Taxonomy" id="2561933"/>
    <lineage>
        <taxon>Bacteria</taxon>
        <taxon>Bacillati</taxon>
        <taxon>Actinomycetota</taxon>
        <taxon>Actinomycetes</taxon>
        <taxon>Micrococcales</taxon>
        <taxon>Microbacteriaceae</taxon>
        <taxon>Orlajensenia</taxon>
    </lineage>
</organism>
<comment type="subcellular location">
    <subcellularLocation>
        <location evidence="1">Cell membrane</location>
        <topology evidence="1">Multi-pass membrane protein</topology>
    </subcellularLocation>
</comment>
<keyword evidence="9" id="KW-1185">Reference proteome</keyword>
<dbReference type="InterPro" id="IPR050189">
    <property type="entry name" value="MFS_Efflux_Transporters"/>
</dbReference>
<feature type="transmembrane region" description="Helical" evidence="6">
    <location>
        <begin position="214"/>
        <end position="237"/>
    </location>
</feature>
<evidence type="ECO:0000259" key="7">
    <source>
        <dbReference type="PROSITE" id="PS50850"/>
    </source>
</evidence>
<keyword evidence="2" id="KW-1003">Cell membrane</keyword>
<evidence type="ECO:0000256" key="3">
    <source>
        <dbReference type="ARBA" id="ARBA00022692"/>
    </source>
</evidence>
<dbReference type="PANTHER" id="PTHR43124:SF3">
    <property type="entry name" value="CHLORAMPHENICOL EFFLUX PUMP RV0191"/>
    <property type="match status" value="1"/>
</dbReference>
<dbReference type="RefSeq" id="WP_135118889.1">
    <property type="nucleotide sequence ID" value="NZ_SPQZ01000001.1"/>
</dbReference>
<protein>
    <submittedName>
        <fullName evidence="8">MFS transporter</fullName>
    </submittedName>
</protein>
<dbReference type="EMBL" id="SPQZ01000001">
    <property type="protein sequence ID" value="TFW00009.1"/>
    <property type="molecule type" value="Genomic_DNA"/>
</dbReference>
<keyword evidence="4 6" id="KW-1133">Transmembrane helix</keyword>
<comment type="caution">
    <text evidence="8">The sequence shown here is derived from an EMBL/GenBank/DDBJ whole genome shotgun (WGS) entry which is preliminary data.</text>
</comment>
<feature type="domain" description="Major facilitator superfamily (MFS) profile" evidence="7">
    <location>
        <begin position="19"/>
        <end position="397"/>
    </location>
</feature>
<dbReference type="CDD" id="cd17324">
    <property type="entry name" value="MFS_NepI_like"/>
    <property type="match status" value="1"/>
</dbReference>
<sequence length="408" mass="41677">MSTTDSAAASSTSTFPWLGLIVLAVAVFLSVTGEMLPTGLLPDMSSDLGVSEPLVGLLVTVFAFTVVLTSAPLTGLTRRLPRHALLVAAIVVLGLANVLTALAPNYGFVVGSRVVGGMAHGLFWAIVGAYAGHLVPKEQIGRAVSIALGGGTLAFVFGVPLGTALGHAVGWRLAFGIVAGLTLLSAVLVWRFLPVVHRVEPGVNTAAIPALRDRSVMAVAIVCAVTAITMIGHYVLYTYIAPYFIDVVGTDAAAVSPLLFVAGVSGLIGLVVAGAVFSKRPTRGLLISLGVVALSVSALGLFSGSFIPALIAFIIWSLAFGMLPPLLQTRLLHAASARIRDAASAFYTTAFNIGIGGGALLGAVLYDTLGLAALPWVYAGIVVVAFVVVAVTSGHHRPQGADVVQAGA</sequence>
<dbReference type="PROSITE" id="PS50850">
    <property type="entry name" value="MFS"/>
    <property type="match status" value="1"/>
</dbReference>
<feature type="transmembrane region" description="Helical" evidence="6">
    <location>
        <begin position="143"/>
        <end position="165"/>
    </location>
</feature>
<evidence type="ECO:0000313" key="9">
    <source>
        <dbReference type="Proteomes" id="UP000298127"/>
    </source>
</evidence>
<dbReference type="InterPro" id="IPR020846">
    <property type="entry name" value="MFS_dom"/>
</dbReference>
<dbReference type="GO" id="GO:0005886">
    <property type="term" value="C:plasma membrane"/>
    <property type="evidence" value="ECO:0007669"/>
    <property type="project" value="UniProtKB-SubCell"/>
</dbReference>
<evidence type="ECO:0000256" key="1">
    <source>
        <dbReference type="ARBA" id="ARBA00004651"/>
    </source>
</evidence>
<dbReference type="Gene3D" id="1.20.1250.20">
    <property type="entry name" value="MFS general substrate transporter like domains"/>
    <property type="match status" value="1"/>
</dbReference>
<keyword evidence="5 6" id="KW-0472">Membrane</keyword>
<dbReference type="AlphaFoldDB" id="A0A4Y9R7A4"/>
<proteinExistence type="predicted"/>
<keyword evidence="3 6" id="KW-0812">Transmembrane</keyword>
<evidence type="ECO:0000256" key="4">
    <source>
        <dbReference type="ARBA" id="ARBA00022989"/>
    </source>
</evidence>
<dbReference type="InterPro" id="IPR011701">
    <property type="entry name" value="MFS"/>
</dbReference>
<evidence type="ECO:0000256" key="2">
    <source>
        <dbReference type="ARBA" id="ARBA00022475"/>
    </source>
</evidence>